<dbReference type="Proteomes" id="UP000524237">
    <property type="component" value="Unassembled WGS sequence"/>
</dbReference>
<dbReference type="Pfam" id="PF10823">
    <property type="entry name" value="DUF2568"/>
    <property type="match status" value="1"/>
</dbReference>
<evidence type="ECO:0000313" key="3">
    <source>
        <dbReference type="Proteomes" id="UP000524237"/>
    </source>
</evidence>
<evidence type="ECO:0000256" key="1">
    <source>
        <dbReference type="SAM" id="Phobius"/>
    </source>
</evidence>
<evidence type="ECO:0000313" key="2">
    <source>
        <dbReference type="EMBL" id="MBA8829976.1"/>
    </source>
</evidence>
<keyword evidence="1" id="KW-0472">Membrane</keyword>
<accession>A0A7W3JVC4</accession>
<dbReference type="RefSeq" id="WP_182485391.1">
    <property type="nucleotide sequence ID" value="NZ_JACGWU010000009.1"/>
</dbReference>
<proteinExistence type="predicted"/>
<dbReference type="EMBL" id="JACGWU010000009">
    <property type="protein sequence ID" value="MBA8829976.1"/>
    <property type="molecule type" value="Genomic_DNA"/>
</dbReference>
<feature type="transmembrane region" description="Helical" evidence="1">
    <location>
        <begin position="71"/>
        <end position="90"/>
    </location>
</feature>
<reference evidence="2 3" key="1">
    <citation type="submission" date="2020-07" db="EMBL/GenBank/DDBJ databases">
        <title>Sequencing the genomes of 1000 actinobacteria strains.</title>
        <authorList>
            <person name="Klenk H.-P."/>
        </authorList>
    </citation>
    <scope>NUCLEOTIDE SEQUENCE [LARGE SCALE GENOMIC DNA]</scope>
    <source>
        <strain evidence="2 3">DSM 23737</strain>
    </source>
</reference>
<keyword evidence="3" id="KW-1185">Reference proteome</keyword>
<sequence>MSEMNVPTKVSALDVIRALVELFAVISLILWGLLGFAFPLPGLIIAILAPALAILLWALFRSPKAVFRVDYFVKALVEIVVMATAAFAWFDLQQPIIGVVFLVIAAVTGVIQGLREI</sequence>
<keyword evidence="1" id="KW-1133">Transmembrane helix</keyword>
<dbReference type="AlphaFoldDB" id="A0A7W3JVC4"/>
<protein>
    <submittedName>
        <fullName evidence="2">Small-conductance mechanosensitive channel</fullName>
    </submittedName>
</protein>
<feature type="transmembrane region" description="Helical" evidence="1">
    <location>
        <begin position="12"/>
        <end position="34"/>
    </location>
</feature>
<keyword evidence="1" id="KW-0812">Transmembrane</keyword>
<dbReference type="InterPro" id="IPR021214">
    <property type="entry name" value="DUF2568"/>
</dbReference>
<organism evidence="2 3">
    <name type="scientific">Alpinimonas psychrophila</name>
    <dbReference type="NCBI Taxonomy" id="748908"/>
    <lineage>
        <taxon>Bacteria</taxon>
        <taxon>Bacillati</taxon>
        <taxon>Actinomycetota</taxon>
        <taxon>Actinomycetes</taxon>
        <taxon>Micrococcales</taxon>
        <taxon>Microbacteriaceae</taxon>
        <taxon>Alpinimonas</taxon>
    </lineage>
</organism>
<gene>
    <name evidence="2" type="ORF">FB555_002103</name>
</gene>
<comment type="caution">
    <text evidence="2">The sequence shown here is derived from an EMBL/GenBank/DDBJ whole genome shotgun (WGS) entry which is preliminary data.</text>
</comment>
<name>A0A7W3JVC4_9MICO</name>
<feature type="transmembrane region" description="Helical" evidence="1">
    <location>
        <begin position="96"/>
        <end position="114"/>
    </location>
</feature>
<feature type="transmembrane region" description="Helical" evidence="1">
    <location>
        <begin position="40"/>
        <end position="59"/>
    </location>
</feature>